<organism evidence="6 7">
    <name type="scientific">Citrullus colocynthis</name>
    <name type="common">colocynth</name>
    <dbReference type="NCBI Taxonomy" id="252529"/>
    <lineage>
        <taxon>Eukaryota</taxon>
        <taxon>Viridiplantae</taxon>
        <taxon>Streptophyta</taxon>
        <taxon>Embryophyta</taxon>
        <taxon>Tracheophyta</taxon>
        <taxon>Spermatophyta</taxon>
        <taxon>Magnoliopsida</taxon>
        <taxon>eudicotyledons</taxon>
        <taxon>Gunneridae</taxon>
        <taxon>Pentapetalae</taxon>
        <taxon>rosids</taxon>
        <taxon>fabids</taxon>
        <taxon>Cucurbitales</taxon>
        <taxon>Cucurbitaceae</taxon>
        <taxon>Benincaseae</taxon>
        <taxon>Citrullus</taxon>
    </lineage>
</organism>
<dbReference type="SUPFAM" id="SSF53756">
    <property type="entry name" value="UDP-Glycosyltransferase/glycogen phosphorylase"/>
    <property type="match status" value="1"/>
</dbReference>
<dbReference type="InterPro" id="IPR035595">
    <property type="entry name" value="UDP_glycos_trans_CS"/>
</dbReference>
<evidence type="ECO:0000256" key="2">
    <source>
        <dbReference type="ARBA" id="ARBA00009995"/>
    </source>
</evidence>
<dbReference type="PROSITE" id="PS00375">
    <property type="entry name" value="UDPGT"/>
    <property type="match status" value="1"/>
</dbReference>
<dbReference type="PANTHER" id="PTHR11926">
    <property type="entry name" value="GLUCOSYL/GLUCURONOSYL TRANSFERASES"/>
    <property type="match status" value="1"/>
</dbReference>
<dbReference type="CDD" id="cd03784">
    <property type="entry name" value="GT1_Gtf-like"/>
    <property type="match status" value="1"/>
</dbReference>
<dbReference type="InterPro" id="IPR002213">
    <property type="entry name" value="UDP_glucos_trans"/>
</dbReference>
<evidence type="ECO:0000256" key="3">
    <source>
        <dbReference type="ARBA" id="ARBA00022679"/>
    </source>
</evidence>
<comment type="similarity">
    <text evidence="2 4">Belongs to the UDP-glycosyltransferase family.</text>
</comment>
<dbReference type="PANTHER" id="PTHR11926:SF1392">
    <property type="entry name" value="GLYCOSYLTRANSFERASE"/>
    <property type="match status" value="1"/>
</dbReference>
<accession>A0ABP0YHE7</accession>
<proteinExistence type="inferred from homology"/>
<dbReference type="Gene3D" id="3.40.50.2000">
    <property type="entry name" value="Glycogen Phosphorylase B"/>
    <property type="match status" value="2"/>
</dbReference>
<keyword evidence="7" id="KW-1185">Reference proteome</keyword>
<keyword evidence="4" id="KW-0328">Glycosyltransferase</keyword>
<dbReference type="EMBL" id="OZ021738">
    <property type="protein sequence ID" value="CAK9319919.1"/>
    <property type="molecule type" value="Genomic_DNA"/>
</dbReference>
<comment type="pathway">
    <text evidence="1">Secondary metabolite biosynthesis; terpenoid biosynthesis.</text>
</comment>
<gene>
    <name evidence="6" type="ORF">CITCOLO1_LOCUS11946</name>
</gene>
<sequence length="478" mass="53820">MAKPRVLLFPFPALGHVKPFLSLAELLSDAGLDVVFLNSEYNHRRMTNVIEFLSSRFPSIRFETIPDGLPPDQPRSLVDSPLYFTMRDGTKPRFRQLIHSFNDGCSANSWRITCIINDVMLCSPIEVAEEFGIPVISFCPHSARYFYTHFLVPKLVEEGQIPYTDKNPVGKIEGIPLFEGHLRRNHLPGSWSQQSSHISFSHSLINQTVAAARSSALILNTFHDLEAPFLTHLSSIFNKIYSIGPLHALFKSKLRNSSSPPPTLIGFWKDDESYISWLDSQPPGSVIFISFGSSMKMEARELIEFWHGLVNSGKRFLCVLRSDGVYGGESAELIKQMVGERGYGRNGVVVEWADQEKVLSHTAIGGFLTHCGWNSTLESIVAGVPMIGWPVLGDQPSNATWIDKVWKIGIERNDEKNWERSTVEMMIRELMDSQKGVEIRRTVKKLSKLANDTVVKGGLSFDNLEHLVQHIKNLKPDN</sequence>
<evidence type="ECO:0000256" key="1">
    <source>
        <dbReference type="ARBA" id="ARBA00004721"/>
    </source>
</evidence>
<dbReference type="Proteomes" id="UP001642487">
    <property type="component" value="Chromosome 4"/>
</dbReference>
<dbReference type="EC" id="2.4.1.-" evidence="5"/>
<name>A0ABP0YHE7_9ROSI</name>
<evidence type="ECO:0000256" key="4">
    <source>
        <dbReference type="RuleBase" id="RU003718"/>
    </source>
</evidence>
<evidence type="ECO:0000256" key="5">
    <source>
        <dbReference type="RuleBase" id="RU362057"/>
    </source>
</evidence>
<keyword evidence="3 4" id="KW-0808">Transferase</keyword>
<protein>
    <recommendedName>
        <fullName evidence="5">Glycosyltransferase</fullName>
        <ecNumber evidence="5">2.4.1.-</ecNumber>
    </recommendedName>
</protein>
<dbReference type="Pfam" id="PF00201">
    <property type="entry name" value="UDPGT"/>
    <property type="match status" value="1"/>
</dbReference>
<reference evidence="6 7" key="1">
    <citation type="submission" date="2024-03" db="EMBL/GenBank/DDBJ databases">
        <authorList>
            <person name="Gkanogiannis A."/>
            <person name="Becerra Lopez-Lavalle L."/>
        </authorList>
    </citation>
    <scope>NUCLEOTIDE SEQUENCE [LARGE SCALE GENOMIC DNA]</scope>
</reference>
<evidence type="ECO:0000313" key="7">
    <source>
        <dbReference type="Proteomes" id="UP001642487"/>
    </source>
</evidence>
<evidence type="ECO:0000313" key="6">
    <source>
        <dbReference type="EMBL" id="CAK9319919.1"/>
    </source>
</evidence>